<evidence type="ECO:0000313" key="1">
    <source>
        <dbReference type="EMBL" id="ADN13033.1"/>
    </source>
</evidence>
<dbReference type="HOGENOM" id="CLU_148524_0_0_3"/>
<dbReference type="eggNOG" id="ENOG5032TU1">
    <property type="taxonomic scope" value="Bacteria"/>
</dbReference>
<dbReference type="RefSeq" id="WP_013321141.1">
    <property type="nucleotide sequence ID" value="NC_014501.1"/>
</dbReference>
<keyword evidence="2" id="KW-1185">Reference proteome</keyword>
<dbReference type="Proteomes" id="UP000008206">
    <property type="component" value="Chromosome"/>
</dbReference>
<reference evidence="2" key="1">
    <citation type="journal article" date="2011" name="MBio">
        <title>Novel metabolic attributes of the genus Cyanothece, comprising a group of unicellular nitrogen-fixing Cyanobacteria.</title>
        <authorList>
            <person name="Bandyopadhyay A."/>
            <person name="Elvitigala T."/>
            <person name="Welsh E."/>
            <person name="Stockel J."/>
            <person name="Liberton M."/>
            <person name="Min H."/>
            <person name="Sherman L.A."/>
            <person name="Pakrasi H.B."/>
        </authorList>
    </citation>
    <scope>NUCLEOTIDE SEQUENCE [LARGE SCALE GENOMIC DNA]</scope>
    <source>
        <strain evidence="2">PCC 7822</strain>
    </source>
</reference>
<dbReference type="STRING" id="497965.Cyan7822_1023"/>
<protein>
    <submittedName>
        <fullName evidence="1">Uncharacterized protein</fullName>
    </submittedName>
</protein>
<name>E0UE29_GLOV7</name>
<proteinExistence type="predicted"/>
<dbReference type="EMBL" id="CP002198">
    <property type="protein sequence ID" value="ADN13033.1"/>
    <property type="molecule type" value="Genomic_DNA"/>
</dbReference>
<organism evidence="1 2">
    <name type="scientific">Gloeothece verrucosa (strain PCC 7822)</name>
    <name type="common">Cyanothece sp. (strain PCC 7822)</name>
    <dbReference type="NCBI Taxonomy" id="497965"/>
    <lineage>
        <taxon>Bacteria</taxon>
        <taxon>Bacillati</taxon>
        <taxon>Cyanobacteriota</taxon>
        <taxon>Cyanophyceae</taxon>
        <taxon>Oscillatoriophycideae</taxon>
        <taxon>Chroococcales</taxon>
        <taxon>Aphanothecaceae</taxon>
        <taxon>Gloeothece</taxon>
        <taxon>Gloeothece verrucosa</taxon>
    </lineage>
</organism>
<evidence type="ECO:0000313" key="2">
    <source>
        <dbReference type="Proteomes" id="UP000008206"/>
    </source>
</evidence>
<dbReference type="AlphaFoldDB" id="E0UE29"/>
<dbReference type="OrthoDB" id="531045at2"/>
<gene>
    <name evidence="1" type="ordered locus">Cyan7822_1023</name>
</gene>
<accession>E0UE29</accession>
<sequence length="115" mass="13310">MARYTCSTLVKASVEKLPNLLAQILRSCEFEVIYQSLDYIRAREMPGKIIFSKLVSVDVFIDTAKTKNNQVSITWVVKNDELPLYQENHCWQHFEQIQQAIKGTSQWDLVDCIAN</sequence>
<dbReference type="KEGG" id="cyj:Cyan7822_1023"/>